<sequence length="171" mass="19512">MDRVEFLKDQRKNAIAIYSRSPSAYTALKNLGIVQLPCKRQVEKLIKSDHKKAGFDEEAVAWEVSKYDEFAKLQLEKGRPKPLGFRALIFDETKVQSKILFEMNGGNVMGFAMTPDELPFLEDIFESVDTAGNLKTNYILQFLWRDLTSSYSIIGPYFACEKFSLGMEYAA</sequence>
<gene>
    <name evidence="1" type="ORF">PEVE_00037960</name>
</gene>
<comment type="caution">
    <text evidence="1">The sequence shown here is derived from an EMBL/GenBank/DDBJ whole genome shotgun (WGS) entry which is preliminary data.</text>
</comment>
<accession>A0ABN8ML69</accession>
<evidence type="ECO:0000313" key="1">
    <source>
        <dbReference type="EMBL" id="CAH3030419.1"/>
    </source>
</evidence>
<protein>
    <submittedName>
        <fullName evidence="1">Uncharacterized protein</fullName>
    </submittedName>
</protein>
<proteinExistence type="predicted"/>
<reference evidence="1 2" key="1">
    <citation type="submission" date="2022-05" db="EMBL/GenBank/DDBJ databases">
        <authorList>
            <consortium name="Genoscope - CEA"/>
            <person name="William W."/>
        </authorList>
    </citation>
    <scope>NUCLEOTIDE SEQUENCE [LARGE SCALE GENOMIC DNA]</scope>
</reference>
<organism evidence="1 2">
    <name type="scientific">Porites evermanni</name>
    <dbReference type="NCBI Taxonomy" id="104178"/>
    <lineage>
        <taxon>Eukaryota</taxon>
        <taxon>Metazoa</taxon>
        <taxon>Cnidaria</taxon>
        <taxon>Anthozoa</taxon>
        <taxon>Hexacorallia</taxon>
        <taxon>Scleractinia</taxon>
        <taxon>Fungiina</taxon>
        <taxon>Poritidae</taxon>
        <taxon>Porites</taxon>
    </lineage>
</organism>
<dbReference type="Proteomes" id="UP001159427">
    <property type="component" value="Unassembled WGS sequence"/>
</dbReference>
<evidence type="ECO:0000313" key="2">
    <source>
        <dbReference type="Proteomes" id="UP001159427"/>
    </source>
</evidence>
<name>A0ABN8ML69_9CNID</name>
<keyword evidence="2" id="KW-1185">Reference proteome</keyword>
<dbReference type="EMBL" id="CALNXI010000633">
    <property type="protein sequence ID" value="CAH3030419.1"/>
    <property type="molecule type" value="Genomic_DNA"/>
</dbReference>